<name>A0A3M7SN68_BRAPC</name>
<gene>
    <name evidence="1" type="ORF">BpHYR1_011225</name>
</gene>
<reference evidence="1 2" key="1">
    <citation type="journal article" date="2018" name="Sci. Rep.">
        <title>Genomic signatures of local adaptation to the degree of environmental predictability in rotifers.</title>
        <authorList>
            <person name="Franch-Gras L."/>
            <person name="Hahn C."/>
            <person name="Garcia-Roger E.M."/>
            <person name="Carmona M.J."/>
            <person name="Serra M."/>
            <person name="Gomez A."/>
        </authorList>
    </citation>
    <scope>NUCLEOTIDE SEQUENCE [LARGE SCALE GENOMIC DNA]</scope>
    <source>
        <strain evidence="1">HYR1</strain>
    </source>
</reference>
<dbReference type="AlphaFoldDB" id="A0A3M7SN68"/>
<evidence type="ECO:0000313" key="1">
    <source>
        <dbReference type="EMBL" id="RNA37291.1"/>
    </source>
</evidence>
<accession>A0A3M7SN68</accession>
<sequence length="148" mass="18001">MSGYKNLFNFLCLNQKIYLFLKYKKLYITPRVKIIISNQFKFRNSDMIILEIEFIAIIYLYNIYQLTINVVSLDKKLLDKNDCGEIFYLCDKEKVQTLNIIYISQKRNEFKTKKITQILNRISFRFFLSVKKEEFLFYMYLNFTTPIN</sequence>
<protein>
    <submittedName>
        <fullName evidence="1">Uncharacterized protein</fullName>
    </submittedName>
</protein>
<keyword evidence="2" id="KW-1185">Reference proteome</keyword>
<comment type="caution">
    <text evidence="1">The sequence shown here is derived from an EMBL/GenBank/DDBJ whole genome shotgun (WGS) entry which is preliminary data.</text>
</comment>
<proteinExistence type="predicted"/>
<organism evidence="1 2">
    <name type="scientific">Brachionus plicatilis</name>
    <name type="common">Marine rotifer</name>
    <name type="synonym">Brachionus muelleri</name>
    <dbReference type="NCBI Taxonomy" id="10195"/>
    <lineage>
        <taxon>Eukaryota</taxon>
        <taxon>Metazoa</taxon>
        <taxon>Spiralia</taxon>
        <taxon>Gnathifera</taxon>
        <taxon>Rotifera</taxon>
        <taxon>Eurotatoria</taxon>
        <taxon>Monogononta</taxon>
        <taxon>Pseudotrocha</taxon>
        <taxon>Ploima</taxon>
        <taxon>Brachionidae</taxon>
        <taxon>Brachionus</taxon>
    </lineage>
</organism>
<dbReference type="EMBL" id="REGN01001064">
    <property type="protein sequence ID" value="RNA37291.1"/>
    <property type="molecule type" value="Genomic_DNA"/>
</dbReference>
<evidence type="ECO:0000313" key="2">
    <source>
        <dbReference type="Proteomes" id="UP000276133"/>
    </source>
</evidence>
<dbReference type="Proteomes" id="UP000276133">
    <property type="component" value="Unassembled WGS sequence"/>
</dbReference>